<dbReference type="Proteomes" id="UP001081283">
    <property type="component" value="Unassembled WGS sequence"/>
</dbReference>
<proteinExistence type="predicted"/>
<dbReference type="InterPro" id="IPR000639">
    <property type="entry name" value="Epox_hydrolase-like"/>
</dbReference>
<dbReference type="Gene3D" id="3.40.50.1820">
    <property type="entry name" value="alpha/beta hydrolase"/>
    <property type="match status" value="1"/>
</dbReference>
<dbReference type="EMBL" id="JAOVZQ010000001">
    <property type="protein sequence ID" value="MCY0093837.1"/>
    <property type="molecule type" value="Genomic_DNA"/>
</dbReference>
<dbReference type="GO" id="GO:0016787">
    <property type="term" value="F:hydrolase activity"/>
    <property type="evidence" value="ECO:0007669"/>
    <property type="project" value="UniProtKB-KW"/>
</dbReference>
<dbReference type="Pfam" id="PF00561">
    <property type="entry name" value="Abhydrolase_1"/>
    <property type="match status" value="1"/>
</dbReference>
<name>A0ABT3YDE7_9HYPH</name>
<protein>
    <submittedName>
        <fullName evidence="3">Alpha/beta hydrolase</fullName>
    </submittedName>
</protein>
<dbReference type="RefSeq" id="WP_267611781.1">
    <property type="nucleotide sequence ID" value="NZ_JAOVZQ010000001.1"/>
</dbReference>
<evidence type="ECO:0000313" key="4">
    <source>
        <dbReference type="Proteomes" id="UP001081283"/>
    </source>
</evidence>
<evidence type="ECO:0000256" key="1">
    <source>
        <dbReference type="ARBA" id="ARBA00022801"/>
    </source>
</evidence>
<organism evidence="3 4">
    <name type="scientific">Hoeflea ulvae</name>
    <dbReference type="NCBI Taxonomy" id="2983764"/>
    <lineage>
        <taxon>Bacteria</taxon>
        <taxon>Pseudomonadati</taxon>
        <taxon>Pseudomonadota</taxon>
        <taxon>Alphaproteobacteria</taxon>
        <taxon>Hyphomicrobiales</taxon>
        <taxon>Rhizobiaceae</taxon>
        <taxon>Hoeflea</taxon>
    </lineage>
</organism>
<evidence type="ECO:0000259" key="2">
    <source>
        <dbReference type="Pfam" id="PF00561"/>
    </source>
</evidence>
<accession>A0ABT3YDE7</accession>
<reference evidence="3" key="1">
    <citation type="submission" date="2022-10" db="EMBL/GenBank/DDBJ databases">
        <title>Hoeflea sp. J2-29, isolated from marine algae.</title>
        <authorList>
            <person name="Kristyanto S."/>
            <person name="Kim J.M."/>
            <person name="Jeon C.O."/>
        </authorList>
    </citation>
    <scope>NUCLEOTIDE SEQUENCE</scope>
    <source>
        <strain evidence="3">J2-29</strain>
    </source>
</reference>
<dbReference type="InterPro" id="IPR029058">
    <property type="entry name" value="AB_hydrolase_fold"/>
</dbReference>
<dbReference type="PANTHER" id="PTHR43329">
    <property type="entry name" value="EPOXIDE HYDROLASE"/>
    <property type="match status" value="1"/>
</dbReference>
<dbReference type="PRINTS" id="PR00412">
    <property type="entry name" value="EPOXHYDRLASE"/>
</dbReference>
<feature type="domain" description="AB hydrolase-1" evidence="2">
    <location>
        <begin position="40"/>
        <end position="286"/>
    </location>
</feature>
<evidence type="ECO:0000313" key="3">
    <source>
        <dbReference type="EMBL" id="MCY0093837.1"/>
    </source>
</evidence>
<dbReference type="PRINTS" id="PR00111">
    <property type="entry name" value="ABHYDROLASE"/>
</dbReference>
<dbReference type="SUPFAM" id="SSF53474">
    <property type="entry name" value="alpha/beta-Hydrolases"/>
    <property type="match status" value="1"/>
</dbReference>
<keyword evidence="1 3" id="KW-0378">Hydrolase</keyword>
<keyword evidence="4" id="KW-1185">Reference proteome</keyword>
<sequence>MSTISMPPLKSSSSLMEGFRRETVKTRGAEIQVAIAGEGPPLLLIHGNPLTLVSWHKIAPSLAQGFTVVAMDLRGYGDSSKPDGTPDHSAYTFRAMGEDAFDVMDHFGFEKFAVAGHDRGARVAFRMALDQPQRVTHLAALDIVPTHTVLTNVTMGWGLESYHWFFMAQKAPFPERLIGADLDYYIHYKLNKKGVGLEIFTPEAMAEYVRCTTNEQIHAVCEDYRATVTLDLAMDKADFGKRKIECPVLVLWGSNSHCGRHFQPIEAWSEWADNLQGSAIPTGHYPAEHRPDLVYPAFWSFFHDEPVRIQDTDVET</sequence>
<comment type="caution">
    <text evidence="3">The sequence shown here is derived from an EMBL/GenBank/DDBJ whole genome shotgun (WGS) entry which is preliminary data.</text>
</comment>
<gene>
    <name evidence="3" type="ORF">OEG82_07360</name>
</gene>
<dbReference type="InterPro" id="IPR000073">
    <property type="entry name" value="AB_hydrolase_1"/>
</dbReference>